<dbReference type="EMBL" id="JANAKN010000105">
    <property type="protein sequence ID" value="MCQ3023901.1"/>
    <property type="molecule type" value="Genomic_DNA"/>
</dbReference>
<evidence type="ECO:0000313" key="1">
    <source>
        <dbReference type="EMBL" id="MCQ3023901.1"/>
    </source>
</evidence>
<dbReference type="Proteomes" id="UP001206018">
    <property type="component" value="Unassembled WGS sequence"/>
</dbReference>
<dbReference type="AlphaFoldDB" id="A0AAW5JC41"/>
<protein>
    <submittedName>
        <fullName evidence="1">Uncharacterized protein</fullName>
    </submittedName>
</protein>
<sequence length="113" mass="12519">MIKPTEALNSINTIDFESSDISFASPSEIALDLHATARSAAKGRIFWEDNKLIMLGKLGVACKYLFVHFSPEIKDSFQRASIGYFNNGQVSSTGLRQIVSAMRTAAKKNRYTL</sequence>
<gene>
    <name evidence="1" type="ORF">NLO85_25945</name>
</gene>
<reference evidence="1" key="1">
    <citation type="submission" date="2022-07" db="EMBL/GenBank/DDBJ databases">
        <title>The diversity of lipopeptides in the P. syringae complex parallels phylogeny and sheds light on structural diversification during evolutionary history.</title>
        <authorList>
            <person name="Bricout A."/>
            <person name="Morris C.E."/>
            <person name="Chandeysson C."/>
            <person name="Duban M."/>
            <person name="Boistel C."/>
            <person name="Chataigne G."/>
            <person name="Lecouturier D."/>
            <person name="Jacques P."/>
            <person name="Leclere V."/>
            <person name="Rochex A."/>
        </authorList>
    </citation>
    <scope>NUCLEOTIDE SEQUENCE</scope>
    <source>
        <strain evidence="1">LYR0002</strain>
    </source>
</reference>
<evidence type="ECO:0000313" key="2">
    <source>
        <dbReference type="Proteomes" id="UP001206018"/>
    </source>
</evidence>
<name>A0AAW5JC41_PSESS</name>
<accession>A0AAW5JC41</accession>
<proteinExistence type="predicted"/>
<comment type="caution">
    <text evidence="1">The sequence shown here is derived from an EMBL/GenBank/DDBJ whole genome shotgun (WGS) entry which is preliminary data.</text>
</comment>
<organism evidence="1 2">
    <name type="scientific">Pseudomonas savastanoi</name>
    <name type="common">Pseudomonas syringae pv. savastanoi</name>
    <dbReference type="NCBI Taxonomy" id="29438"/>
    <lineage>
        <taxon>Bacteria</taxon>
        <taxon>Pseudomonadati</taxon>
        <taxon>Pseudomonadota</taxon>
        <taxon>Gammaproteobacteria</taxon>
        <taxon>Pseudomonadales</taxon>
        <taxon>Pseudomonadaceae</taxon>
        <taxon>Pseudomonas</taxon>
    </lineage>
</organism>
<dbReference type="RefSeq" id="WP_255884912.1">
    <property type="nucleotide sequence ID" value="NZ_JANAKN010000105.1"/>
</dbReference>